<keyword evidence="4" id="KW-1185">Reference proteome</keyword>
<name>A0A8B9BGY4_9AVES</name>
<evidence type="ECO:0000256" key="1">
    <source>
        <dbReference type="PROSITE-ProRule" id="PRU00076"/>
    </source>
</evidence>
<dbReference type="CDD" id="cd00054">
    <property type="entry name" value="EGF_CA"/>
    <property type="match status" value="1"/>
</dbReference>
<dbReference type="InterPro" id="IPR035940">
    <property type="entry name" value="CAP_sf"/>
</dbReference>
<sequence length="311" mass="33402">MPGVTVALAGQPLDAALQRRELLLEAARALEVGSLLRRQQLLHLPHGAEHLLVAQALLGEDKVLPVTRWAAPCPLPSPGRPSPSAALSTKETFLVLSLHNKLRSKVQPPAANMQKLVSAPPDSAIISRWLPNIPRWSPPPEVGVAWHRGCSHSTRGRGLGRVGGATRLWVWSWAGLVVAPPPAASLGRGNWELSGAPIAPYQRGPWCSLCTAGLSGCFKSWDHGGGLCEVPRNPCRMSCRNGGHLNVSTCRCHCPPGYTGRYCQGERLRRAGPCSCVCSAPGLRRDPHPCWLPHRHVAQRGPEPAPGSVSR</sequence>
<comment type="caution">
    <text evidence="1">Lacks conserved residue(s) required for the propagation of feature annotation.</text>
</comment>
<protein>
    <recommendedName>
        <fullName evidence="2">EGF-like domain-containing protein</fullName>
    </recommendedName>
</protein>
<evidence type="ECO:0000313" key="4">
    <source>
        <dbReference type="Proteomes" id="UP000694426"/>
    </source>
</evidence>
<dbReference type="AlphaFoldDB" id="A0A8B9BGY4"/>
<dbReference type="Ensembl" id="ENSABRT00000005902.1">
    <property type="protein sequence ID" value="ENSABRP00000004135.1"/>
    <property type="gene ID" value="ENSABRG00000003864.1"/>
</dbReference>
<keyword evidence="1" id="KW-1015">Disulfide bond</keyword>
<evidence type="ECO:0000259" key="2">
    <source>
        <dbReference type="PROSITE" id="PS50026"/>
    </source>
</evidence>
<organism evidence="3 4">
    <name type="scientific">Anser brachyrhynchus</name>
    <name type="common">Pink-footed goose</name>
    <dbReference type="NCBI Taxonomy" id="132585"/>
    <lineage>
        <taxon>Eukaryota</taxon>
        <taxon>Metazoa</taxon>
        <taxon>Chordata</taxon>
        <taxon>Craniata</taxon>
        <taxon>Vertebrata</taxon>
        <taxon>Euteleostomi</taxon>
        <taxon>Archelosauria</taxon>
        <taxon>Archosauria</taxon>
        <taxon>Dinosauria</taxon>
        <taxon>Saurischia</taxon>
        <taxon>Theropoda</taxon>
        <taxon>Coelurosauria</taxon>
        <taxon>Aves</taxon>
        <taxon>Neognathae</taxon>
        <taxon>Galloanserae</taxon>
        <taxon>Anseriformes</taxon>
        <taxon>Anatidae</taxon>
        <taxon>Anserinae</taxon>
        <taxon>Anser</taxon>
    </lineage>
</organism>
<accession>A0A8B9BGY4</accession>
<dbReference type="PROSITE" id="PS01186">
    <property type="entry name" value="EGF_2"/>
    <property type="match status" value="1"/>
</dbReference>
<dbReference type="GeneTree" id="ENSGT00900000141128"/>
<reference evidence="3" key="1">
    <citation type="submission" date="2025-08" db="UniProtKB">
        <authorList>
            <consortium name="Ensembl"/>
        </authorList>
    </citation>
    <scope>IDENTIFICATION</scope>
</reference>
<dbReference type="PROSITE" id="PS00022">
    <property type="entry name" value="EGF_1"/>
    <property type="match status" value="1"/>
</dbReference>
<dbReference type="SUPFAM" id="SSF55797">
    <property type="entry name" value="PR-1-like"/>
    <property type="match status" value="1"/>
</dbReference>
<proteinExistence type="predicted"/>
<evidence type="ECO:0000313" key="3">
    <source>
        <dbReference type="Ensembl" id="ENSABRP00000004135.1"/>
    </source>
</evidence>
<keyword evidence="1" id="KW-0245">EGF-like domain</keyword>
<feature type="disulfide bond" evidence="1">
    <location>
        <begin position="254"/>
        <end position="263"/>
    </location>
</feature>
<dbReference type="InterPro" id="IPR000742">
    <property type="entry name" value="EGF"/>
</dbReference>
<dbReference type="Proteomes" id="UP000694426">
    <property type="component" value="Unplaced"/>
</dbReference>
<feature type="domain" description="EGF-like" evidence="2">
    <location>
        <begin position="231"/>
        <end position="264"/>
    </location>
</feature>
<reference evidence="3" key="2">
    <citation type="submission" date="2025-09" db="UniProtKB">
        <authorList>
            <consortium name="Ensembl"/>
        </authorList>
    </citation>
    <scope>IDENTIFICATION</scope>
</reference>
<dbReference type="PROSITE" id="PS50026">
    <property type="entry name" value="EGF_3"/>
    <property type="match status" value="1"/>
</dbReference>